<reference evidence="2" key="1">
    <citation type="submission" date="2017-03" db="EMBL/GenBank/DDBJ databases">
        <title>Phytopthora megakarya and P. palmivora, two closely related causual agents of cacao black pod achieved similar genome size and gene model numbers by different mechanisms.</title>
        <authorList>
            <person name="Ali S."/>
            <person name="Shao J."/>
            <person name="Larry D.J."/>
            <person name="Kronmiller B."/>
            <person name="Shen D."/>
            <person name="Strem M.D."/>
            <person name="Melnick R.L."/>
            <person name="Guiltinan M.J."/>
            <person name="Tyler B.M."/>
            <person name="Meinhardt L.W."/>
            <person name="Bailey B.A."/>
        </authorList>
    </citation>
    <scope>NUCLEOTIDE SEQUENCE [LARGE SCALE GENOMIC DNA]</scope>
    <source>
        <strain evidence="2">zdho120</strain>
    </source>
</reference>
<dbReference type="EMBL" id="NBNE01013897">
    <property type="protein sequence ID" value="OWY94746.1"/>
    <property type="molecule type" value="Genomic_DNA"/>
</dbReference>
<accession>A0A225UQD8</accession>
<sequence length="89" mass="10257">MSDMCNIGKLTYDGYKDFQLVQDEASRYLWSFLMKCKEDVSEVMLEHVKWLLAQGHKIGVFNSNNKLCTALSTHGQTRTVLKGTDLLRR</sequence>
<protein>
    <submittedName>
        <fullName evidence="1">Uncharacterized protein</fullName>
    </submittedName>
</protein>
<proteinExistence type="predicted"/>
<comment type="caution">
    <text evidence="1">The sequence shown here is derived from an EMBL/GenBank/DDBJ whole genome shotgun (WGS) entry which is preliminary data.</text>
</comment>
<evidence type="ECO:0000313" key="1">
    <source>
        <dbReference type="EMBL" id="OWY94746.1"/>
    </source>
</evidence>
<organism evidence="1 2">
    <name type="scientific">Phytophthora megakarya</name>
    <dbReference type="NCBI Taxonomy" id="4795"/>
    <lineage>
        <taxon>Eukaryota</taxon>
        <taxon>Sar</taxon>
        <taxon>Stramenopiles</taxon>
        <taxon>Oomycota</taxon>
        <taxon>Peronosporomycetes</taxon>
        <taxon>Peronosporales</taxon>
        <taxon>Peronosporaceae</taxon>
        <taxon>Phytophthora</taxon>
    </lineage>
</organism>
<dbReference type="AlphaFoldDB" id="A0A225UQD8"/>
<dbReference type="Proteomes" id="UP000198211">
    <property type="component" value="Unassembled WGS sequence"/>
</dbReference>
<evidence type="ECO:0000313" key="2">
    <source>
        <dbReference type="Proteomes" id="UP000198211"/>
    </source>
</evidence>
<keyword evidence="2" id="KW-1185">Reference proteome</keyword>
<gene>
    <name evidence="1" type="ORF">PHMEG_00035439</name>
</gene>
<name>A0A225UQD8_9STRA</name>
<dbReference type="OrthoDB" id="120229at2759"/>